<accession>A0A699YLB2</accession>
<keyword evidence="2" id="KW-1185">Reference proteome</keyword>
<reference evidence="1 2" key="1">
    <citation type="submission" date="2020-02" db="EMBL/GenBank/DDBJ databases">
        <title>Draft genome sequence of Haematococcus lacustris strain NIES-144.</title>
        <authorList>
            <person name="Morimoto D."/>
            <person name="Nakagawa S."/>
            <person name="Yoshida T."/>
            <person name="Sawayama S."/>
        </authorList>
    </citation>
    <scope>NUCLEOTIDE SEQUENCE [LARGE SCALE GENOMIC DNA]</scope>
    <source>
        <strain evidence="1 2">NIES-144</strain>
    </source>
</reference>
<name>A0A699YLB2_HAELA</name>
<comment type="caution">
    <text evidence="1">The sequence shown here is derived from an EMBL/GenBank/DDBJ whole genome shotgun (WGS) entry which is preliminary data.</text>
</comment>
<dbReference type="EMBL" id="BLLF01000110">
    <property type="protein sequence ID" value="GFH07706.1"/>
    <property type="molecule type" value="Genomic_DNA"/>
</dbReference>
<evidence type="ECO:0000313" key="1">
    <source>
        <dbReference type="EMBL" id="GFH07706.1"/>
    </source>
</evidence>
<organism evidence="1 2">
    <name type="scientific">Haematococcus lacustris</name>
    <name type="common">Green alga</name>
    <name type="synonym">Haematococcus pluvialis</name>
    <dbReference type="NCBI Taxonomy" id="44745"/>
    <lineage>
        <taxon>Eukaryota</taxon>
        <taxon>Viridiplantae</taxon>
        <taxon>Chlorophyta</taxon>
        <taxon>core chlorophytes</taxon>
        <taxon>Chlorophyceae</taxon>
        <taxon>CS clade</taxon>
        <taxon>Chlamydomonadales</taxon>
        <taxon>Haematococcaceae</taxon>
        <taxon>Haematococcus</taxon>
    </lineage>
</organism>
<gene>
    <name evidence="1" type="ORF">HaLaN_02543</name>
</gene>
<dbReference type="AlphaFoldDB" id="A0A699YLB2"/>
<sequence>MLEDGIMQPDHTKLGSS</sequence>
<proteinExistence type="predicted"/>
<dbReference type="Proteomes" id="UP000485058">
    <property type="component" value="Unassembled WGS sequence"/>
</dbReference>
<protein>
    <submittedName>
        <fullName evidence="1">Uncharacterized protein</fullName>
    </submittedName>
</protein>
<evidence type="ECO:0000313" key="2">
    <source>
        <dbReference type="Proteomes" id="UP000485058"/>
    </source>
</evidence>